<reference evidence="2 3" key="1">
    <citation type="journal article" date="2012" name="J. Bacteriol.">
        <title>Draft Genome Sequence of Novosphingobium nitrogenifigens Y88T.</title>
        <authorList>
            <person name="Strabala T.J."/>
            <person name="Macdonald L."/>
            <person name="Liu V."/>
            <person name="Smit A.M."/>
        </authorList>
    </citation>
    <scope>NUCLEOTIDE SEQUENCE [LARGE SCALE GENOMIC DNA]</scope>
    <source>
        <strain evidence="2 3">DSM 19370</strain>
    </source>
</reference>
<gene>
    <name evidence="2" type="ORF">Y88_0167</name>
</gene>
<name>F1ZB18_9SPHN</name>
<dbReference type="HOGENOM" id="CLU_681209_0_0_5"/>
<evidence type="ECO:0000313" key="3">
    <source>
        <dbReference type="Proteomes" id="UP000004728"/>
    </source>
</evidence>
<dbReference type="STRING" id="983920.Y88_0167"/>
<accession>F1ZB18</accession>
<sequence length="365" mass="38664">MVRLSLLAALACSACTPQRQANGALHLLSAPVHAGDVSAPWWTASGDPVLDHLTAEALGREPAPVCAAPHGTFGQRLVRVFHGERAARVEAAAQAWDKAGARLTQARDIGLAYLRARAWQARLAERMASEAAIRDNGEIAHFRREAGLVPGLDEDMAGIMVGLASSDLDGARAGLDRALAELARLTGKTQADLRTLLETGQGAGIAVVADRAGDVDRDAPIEVGGRPDLHALEMRTLARRDVRHLDAAALQKQIASPTQPWAAQWVQALAGAQDAVRKDRGDLADAQVLHRDREDVVNRADKALANARLAYRNGMAAFSTLYVAEAAGLAAREARVESLRAIGEASVQLWTDEGRGEVPGGAPCD</sequence>
<dbReference type="SUPFAM" id="SSF56954">
    <property type="entry name" value="Outer membrane efflux proteins (OEP)"/>
    <property type="match status" value="1"/>
</dbReference>
<feature type="chain" id="PRO_5003272556" evidence="1">
    <location>
        <begin position="22"/>
        <end position="365"/>
    </location>
</feature>
<dbReference type="EMBL" id="AEWJ01000044">
    <property type="protein sequence ID" value="EGD58115.1"/>
    <property type="molecule type" value="Genomic_DNA"/>
</dbReference>
<dbReference type="AlphaFoldDB" id="F1ZB18"/>
<evidence type="ECO:0000256" key="1">
    <source>
        <dbReference type="SAM" id="SignalP"/>
    </source>
</evidence>
<proteinExistence type="predicted"/>
<dbReference type="Proteomes" id="UP000004728">
    <property type="component" value="Unassembled WGS sequence"/>
</dbReference>
<dbReference type="InParanoid" id="F1ZB18"/>
<feature type="signal peptide" evidence="1">
    <location>
        <begin position="1"/>
        <end position="21"/>
    </location>
</feature>
<evidence type="ECO:0000313" key="2">
    <source>
        <dbReference type="EMBL" id="EGD58115.1"/>
    </source>
</evidence>
<dbReference type="eggNOG" id="COG1538">
    <property type="taxonomic scope" value="Bacteria"/>
</dbReference>
<comment type="caution">
    <text evidence="2">The sequence shown here is derived from an EMBL/GenBank/DDBJ whole genome shotgun (WGS) entry which is preliminary data.</text>
</comment>
<organism evidence="2 3">
    <name type="scientific">Novosphingobium nitrogenifigens DSM 19370</name>
    <dbReference type="NCBI Taxonomy" id="983920"/>
    <lineage>
        <taxon>Bacteria</taxon>
        <taxon>Pseudomonadati</taxon>
        <taxon>Pseudomonadota</taxon>
        <taxon>Alphaproteobacteria</taxon>
        <taxon>Sphingomonadales</taxon>
        <taxon>Sphingomonadaceae</taxon>
        <taxon>Novosphingobium</taxon>
    </lineage>
</organism>
<keyword evidence="1" id="KW-0732">Signal</keyword>
<protein>
    <submittedName>
        <fullName evidence="2">Putative Integral outer membrane protein TolC, efflux pump component</fullName>
    </submittedName>
</protein>
<keyword evidence="3" id="KW-1185">Reference proteome</keyword>
<dbReference type="Gene3D" id="1.20.1600.10">
    <property type="entry name" value="Outer membrane efflux proteins (OEP)"/>
    <property type="match status" value="1"/>
</dbReference>